<dbReference type="STRING" id="205917.A0A4Y9ZDE4"/>
<dbReference type="InterPro" id="IPR036291">
    <property type="entry name" value="NAD(P)-bd_dom_sf"/>
</dbReference>
<dbReference type="Gene3D" id="3.40.50.720">
    <property type="entry name" value="NAD(P)-binding Rossmann-like Domain"/>
    <property type="match status" value="1"/>
</dbReference>
<comment type="caution">
    <text evidence="5">The sequence shown here is derived from an EMBL/GenBank/DDBJ whole genome shotgun (WGS) entry which is preliminary data.</text>
</comment>
<protein>
    <submittedName>
        <fullName evidence="5">Uncharacterized protein</fullName>
    </submittedName>
</protein>
<keyword evidence="3" id="KW-0560">Oxidoreductase</keyword>
<dbReference type="GO" id="GO:0016616">
    <property type="term" value="F:oxidoreductase activity, acting on the CH-OH group of donors, NAD or NADP as acceptor"/>
    <property type="evidence" value="ECO:0007669"/>
    <property type="project" value="TreeGrafter"/>
</dbReference>
<dbReference type="Pfam" id="PF13561">
    <property type="entry name" value="adh_short_C2"/>
    <property type="match status" value="1"/>
</dbReference>
<dbReference type="AlphaFoldDB" id="A0A4Y9ZDE4"/>
<evidence type="ECO:0000313" key="6">
    <source>
        <dbReference type="Proteomes" id="UP000298327"/>
    </source>
</evidence>
<comment type="similarity">
    <text evidence="1">Belongs to the short-chain dehydrogenases/reductases (SDR) family.</text>
</comment>
<dbReference type="PRINTS" id="PR00080">
    <property type="entry name" value="SDRFAMILY"/>
</dbReference>
<evidence type="ECO:0000256" key="4">
    <source>
        <dbReference type="ARBA" id="ARBA00023308"/>
    </source>
</evidence>
<evidence type="ECO:0000256" key="2">
    <source>
        <dbReference type="ARBA" id="ARBA00022857"/>
    </source>
</evidence>
<dbReference type="SUPFAM" id="SSF51735">
    <property type="entry name" value="NAD(P)-binding Rossmann-fold domains"/>
    <property type="match status" value="1"/>
</dbReference>
<dbReference type="Proteomes" id="UP000298327">
    <property type="component" value="Unassembled WGS sequence"/>
</dbReference>
<dbReference type="EMBL" id="SEOQ01000003">
    <property type="protein sequence ID" value="TFY72856.1"/>
    <property type="molecule type" value="Genomic_DNA"/>
</dbReference>
<evidence type="ECO:0000313" key="5">
    <source>
        <dbReference type="EMBL" id="TFY72856.1"/>
    </source>
</evidence>
<dbReference type="GO" id="GO:0019301">
    <property type="term" value="P:rhamnose catabolic process"/>
    <property type="evidence" value="ECO:0007669"/>
    <property type="project" value="UniProtKB-ARBA"/>
</dbReference>
<dbReference type="PANTHER" id="PTHR42760:SF83">
    <property type="entry name" value="(3R)-3-HYDROXYACYL-COA DEHYDROGENASE"/>
    <property type="match status" value="1"/>
</dbReference>
<accession>A0A4Y9ZDE4</accession>
<keyword evidence="4" id="KW-0684">Rhamnose metabolism</keyword>
<evidence type="ECO:0000256" key="3">
    <source>
        <dbReference type="ARBA" id="ARBA00023002"/>
    </source>
</evidence>
<dbReference type="PANTHER" id="PTHR42760">
    <property type="entry name" value="SHORT-CHAIN DEHYDROGENASES/REDUCTASES FAMILY MEMBER"/>
    <property type="match status" value="1"/>
</dbReference>
<dbReference type="OrthoDB" id="47007at2759"/>
<dbReference type="CDD" id="cd05233">
    <property type="entry name" value="SDR_c"/>
    <property type="match status" value="1"/>
</dbReference>
<reference evidence="5 6" key="1">
    <citation type="submission" date="2019-02" db="EMBL/GenBank/DDBJ databases">
        <title>Genome sequencing of the rare red list fungi Dentipellis fragilis.</title>
        <authorList>
            <person name="Buettner E."/>
            <person name="Kellner H."/>
        </authorList>
    </citation>
    <scope>NUCLEOTIDE SEQUENCE [LARGE SCALE GENOMIC DNA]</scope>
    <source>
        <strain evidence="5 6">DSM 105465</strain>
    </source>
</reference>
<dbReference type="GO" id="GO:0048038">
    <property type="term" value="F:quinone binding"/>
    <property type="evidence" value="ECO:0007669"/>
    <property type="project" value="TreeGrafter"/>
</dbReference>
<evidence type="ECO:0000256" key="1">
    <source>
        <dbReference type="ARBA" id="ARBA00006484"/>
    </source>
</evidence>
<name>A0A4Y9ZDE4_9AGAM</name>
<sequence>MSLLSARVVCITGSSRGIGRACALECAKQGAAGLILHYLGDAETEAEVKSLEQEIASLYPHAKTHAVPGDIGDSATSKKDMQIVEEGVKAFGRIVSNAGICPFSDFLEMPLAVWEKTRQVNLDGSFYITQAVAKQMRDQTPQGGSIIGISSISALVGGAQQVHYTPTKAGILSLMQSTAVALGKYNIRANAILPGTIATDINKEDLSDQAKREYMVKRTALGRLGNPDDIAGPVVFLASDLAKYVTGASLLVDGGLFVNLQ</sequence>
<dbReference type="GO" id="GO:0006633">
    <property type="term" value="P:fatty acid biosynthetic process"/>
    <property type="evidence" value="ECO:0007669"/>
    <property type="project" value="TreeGrafter"/>
</dbReference>
<dbReference type="InterPro" id="IPR002347">
    <property type="entry name" value="SDR_fam"/>
</dbReference>
<dbReference type="PRINTS" id="PR00081">
    <property type="entry name" value="GDHRDH"/>
</dbReference>
<gene>
    <name evidence="5" type="ORF">EVG20_g145</name>
</gene>
<keyword evidence="2" id="KW-0521">NADP</keyword>
<keyword evidence="6" id="KW-1185">Reference proteome</keyword>
<organism evidence="5 6">
    <name type="scientific">Dentipellis fragilis</name>
    <dbReference type="NCBI Taxonomy" id="205917"/>
    <lineage>
        <taxon>Eukaryota</taxon>
        <taxon>Fungi</taxon>
        <taxon>Dikarya</taxon>
        <taxon>Basidiomycota</taxon>
        <taxon>Agaricomycotina</taxon>
        <taxon>Agaricomycetes</taxon>
        <taxon>Russulales</taxon>
        <taxon>Hericiaceae</taxon>
        <taxon>Dentipellis</taxon>
    </lineage>
</organism>
<dbReference type="FunFam" id="3.40.50.720:FF:000417">
    <property type="entry name" value="Glucose 1-dehydrogenase, putative"/>
    <property type="match status" value="1"/>
</dbReference>
<proteinExistence type="inferred from homology"/>